<dbReference type="InterPro" id="IPR035649">
    <property type="entry name" value="EFG_V"/>
</dbReference>
<dbReference type="Proteomes" id="UP000315971">
    <property type="component" value="Unassembled WGS sequence"/>
</dbReference>
<dbReference type="OrthoDB" id="9801591at2"/>
<keyword evidence="7" id="KW-0251">Elongation factor</keyword>
<dbReference type="InterPro" id="IPR000640">
    <property type="entry name" value="EFG_V-like"/>
</dbReference>
<gene>
    <name evidence="7" type="ORF">SAMN06265350_11431</name>
</gene>
<dbReference type="PROSITE" id="PS51722">
    <property type="entry name" value="G_TR_2"/>
    <property type="match status" value="1"/>
</dbReference>
<feature type="domain" description="Tr-type G" evidence="6">
    <location>
        <begin position="7"/>
        <end position="280"/>
    </location>
</feature>
<dbReference type="Gene3D" id="2.40.30.10">
    <property type="entry name" value="Translation factors"/>
    <property type="match status" value="1"/>
</dbReference>
<dbReference type="GO" id="GO:0003924">
    <property type="term" value="F:GTPase activity"/>
    <property type="evidence" value="ECO:0007669"/>
    <property type="project" value="InterPro"/>
</dbReference>
<keyword evidence="4" id="KW-0342">GTP-binding</keyword>
<dbReference type="InterPro" id="IPR041095">
    <property type="entry name" value="EFG_II"/>
</dbReference>
<dbReference type="PANTHER" id="PTHR43261:SF6">
    <property type="entry name" value="ELONGATION FACTOR G-LIKE PROTEIN"/>
    <property type="match status" value="1"/>
</dbReference>
<evidence type="ECO:0000256" key="4">
    <source>
        <dbReference type="ARBA" id="ARBA00023134"/>
    </source>
</evidence>
<comment type="function">
    <text evidence="5">Catalyzes the GTP-dependent ribosomal translocation step during translation elongation. During this step, the ribosome changes from the pre-translocational (PRE) to the post-translocational (POST) state as the newly formed A-site-bound peptidyl-tRNA and P-site-bound deacylated tRNA move to the P and E sites, respectively. Catalyzes the coordinated movement of the two tRNA molecules, the mRNA and conformational changes in the ribosome.</text>
</comment>
<dbReference type="CDD" id="cd04170">
    <property type="entry name" value="EF-G_bact"/>
    <property type="match status" value="1"/>
</dbReference>
<dbReference type="Pfam" id="PF14492">
    <property type="entry name" value="EFG_III"/>
    <property type="match status" value="1"/>
</dbReference>
<dbReference type="SMART" id="SM00838">
    <property type="entry name" value="EFG_C"/>
    <property type="match status" value="1"/>
</dbReference>
<evidence type="ECO:0000259" key="6">
    <source>
        <dbReference type="PROSITE" id="PS51722"/>
    </source>
</evidence>
<keyword evidence="8" id="KW-1185">Reference proteome</keyword>
<proteinExistence type="predicted"/>
<dbReference type="GO" id="GO:0032790">
    <property type="term" value="P:ribosome disassembly"/>
    <property type="evidence" value="ECO:0007669"/>
    <property type="project" value="TreeGrafter"/>
</dbReference>
<evidence type="ECO:0000256" key="3">
    <source>
        <dbReference type="ARBA" id="ARBA00022741"/>
    </source>
</evidence>
<dbReference type="InterPro" id="IPR020568">
    <property type="entry name" value="Ribosomal_Su5_D2-typ_SF"/>
</dbReference>
<dbReference type="SUPFAM" id="SSF54980">
    <property type="entry name" value="EF-G C-terminal domain-like"/>
    <property type="match status" value="2"/>
</dbReference>
<dbReference type="SMART" id="SM00889">
    <property type="entry name" value="EFG_IV"/>
    <property type="match status" value="1"/>
</dbReference>
<dbReference type="Pfam" id="PF22042">
    <property type="entry name" value="EF-G_D2"/>
    <property type="match status" value="1"/>
</dbReference>
<dbReference type="Gene3D" id="3.40.50.300">
    <property type="entry name" value="P-loop containing nucleotide triphosphate hydrolases"/>
    <property type="match status" value="1"/>
</dbReference>
<protein>
    <recommendedName>
        <fullName evidence="2">Elongation factor G</fullName>
    </recommendedName>
    <alternativeName>
        <fullName evidence="1">Tetracycline resistance protein TetQ</fullName>
    </alternativeName>
</protein>
<dbReference type="Pfam" id="PF00009">
    <property type="entry name" value="GTP_EFTU"/>
    <property type="match status" value="1"/>
</dbReference>
<dbReference type="RefSeq" id="WP_142604713.1">
    <property type="nucleotide sequence ID" value="NZ_FXSZ01000014.1"/>
</dbReference>
<dbReference type="Pfam" id="PF00679">
    <property type="entry name" value="EFG_C"/>
    <property type="match status" value="1"/>
</dbReference>
<dbReference type="NCBIfam" id="TIGR00231">
    <property type="entry name" value="small_GTP"/>
    <property type="match status" value="1"/>
</dbReference>
<dbReference type="InterPro" id="IPR000795">
    <property type="entry name" value="T_Tr_GTP-bd_dom"/>
</dbReference>
<accession>A0A521EF65</accession>
<dbReference type="InterPro" id="IPR053905">
    <property type="entry name" value="EF-G-like_DII"/>
</dbReference>
<evidence type="ECO:0000256" key="2">
    <source>
        <dbReference type="ARBA" id="ARBA00017872"/>
    </source>
</evidence>
<dbReference type="SUPFAM" id="SSF52540">
    <property type="entry name" value="P-loop containing nucleoside triphosphate hydrolases"/>
    <property type="match status" value="1"/>
</dbReference>
<organism evidence="7 8">
    <name type="scientific">Solitalea koreensis</name>
    <dbReference type="NCBI Taxonomy" id="543615"/>
    <lineage>
        <taxon>Bacteria</taxon>
        <taxon>Pseudomonadati</taxon>
        <taxon>Bacteroidota</taxon>
        <taxon>Sphingobacteriia</taxon>
        <taxon>Sphingobacteriales</taxon>
        <taxon>Sphingobacteriaceae</taxon>
        <taxon>Solitalea</taxon>
    </lineage>
</organism>
<dbReference type="InterPro" id="IPR009000">
    <property type="entry name" value="Transl_B-barrel_sf"/>
</dbReference>
<dbReference type="NCBIfam" id="NF009381">
    <property type="entry name" value="PRK12740.1-5"/>
    <property type="match status" value="1"/>
</dbReference>
<evidence type="ECO:0000313" key="7">
    <source>
        <dbReference type="EMBL" id="SMO82554.1"/>
    </source>
</evidence>
<keyword evidence="7" id="KW-0648">Protein biosynthesis</keyword>
<dbReference type="InterPro" id="IPR005517">
    <property type="entry name" value="Transl_elong_EFG/EF2_IV"/>
</dbReference>
<dbReference type="Pfam" id="PF03764">
    <property type="entry name" value="EFG_IV"/>
    <property type="match status" value="2"/>
</dbReference>
<evidence type="ECO:0000256" key="1">
    <source>
        <dbReference type="ARBA" id="ARBA00013902"/>
    </source>
</evidence>
<dbReference type="PRINTS" id="PR00315">
    <property type="entry name" value="ELONGATNFCT"/>
</dbReference>
<dbReference type="AlphaFoldDB" id="A0A521EF65"/>
<dbReference type="Gene3D" id="3.30.70.240">
    <property type="match status" value="1"/>
</dbReference>
<name>A0A521EF65_9SPHI</name>
<dbReference type="EMBL" id="FXSZ01000014">
    <property type="protein sequence ID" value="SMO82554.1"/>
    <property type="molecule type" value="Genomic_DNA"/>
</dbReference>
<sequence>MKTYDEKHIKNVVLIGSAKSGKTTLAETMLFEAGIINRRGTIEEKNTLSDYHEIEHERGNSVYATTLHTEWRDYKINIIDTPGLDDFIGEVISAISVCDTAVMLLNAQYGVEVGTELIWDYVDKYGKPTILAINQLDAEKANFNQTIEDAKSFFGPAVTVMQYPLSTGSTFNSIIDLLKMVMYKFPENGGKPEKLPIPDSEQDHANELHNELVEKAAENDEELMEHYFQKGNLDEDELRQGLKIGMMKHQVFPVFCLSTRKDMGAGRMMGFIDNVAPSAIEMPEDFTEEGQEVACDPAAPTRLFVFKTLVEPHLGRLSFFKVIAGEVALGMELQNEKTNTTERIAQLFIADGKNRNPIDRLKAGDIGCTLKLKNTLTNHTLNGKGAKGNIDPIHFPAPKVRIAIVAKNKQDDEKLSEVLNEIHMEDPTIEIEYNRELKQIILHAQGELHLAVTKWRLEHIYKMQVEFQKAKIPYRETIQKPANSSYRHKKQSGGAGQFGEVFMKIEPYYEGMPPFKEFPVRDSETHELPWGGKLVFNNCIVGGVIDARFIPSILKGVLEKMSEGPLTGSYVRDVRVSIYDGKMHPVDSNDISFKIAGTMAFRDAFHQAEPQLLEPINEVEVSIPDAMMGDVMTELQARRSMIMGMENEHGYQVIKARTPLAELDKFFSTLKNISQGRAKVRTQFADYAPVPAELQKRLSEEYHKTEVAELH</sequence>
<dbReference type="FunFam" id="3.30.70.240:FF:000001">
    <property type="entry name" value="Elongation factor G"/>
    <property type="match status" value="1"/>
</dbReference>
<dbReference type="SUPFAM" id="SSF54211">
    <property type="entry name" value="Ribosomal protein S5 domain 2-like"/>
    <property type="match status" value="1"/>
</dbReference>
<dbReference type="GO" id="GO:0003746">
    <property type="term" value="F:translation elongation factor activity"/>
    <property type="evidence" value="ECO:0007669"/>
    <property type="project" value="UniProtKB-KW"/>
</dbReference>
<dbReference type="InterPro" id="IPR014721">
    <property type="entry name" value="Ribsml_uS5_D2-typ_fold_subgr"/>
</dbReference>
<dbReference type="SUPFAM" id="SSF50447">
    <property type="entry name" value="Translation proteins"/>
    <property type="match status" value="1"/>
</dbReference>
<evidence type="ECO:0000256" key="5">
    <source>
        <dbReference type="ARBA" id="ARBA00024731"/>
    </source>
</evidence>
<dbReference type="GO" id="GO:0005525">
    <property type="term" value="F:GTP binding"/>
    <property type="evidence" value="ECO:0007669"/>
    <property type="project" value="UniProtKB-KW"/>
</dbReference>
<dbReference type="Gene3D" id="3.30.230.10">
    <property type="match status" value="1"/>
</dbReference>
<dbReference type="CDD" id="cd01434">
    <property type="entry name" value="EFG_mtEFG1_IV"/>
    <property type="match status" value="1"/>
</dbReference>
<dbReference type="Gene3D" id="3.30.70.870">
    <property type="entry name" value="Elongation Factor G (Translational Gtpase), domain 3"/>
    <property type="match status" value="1"/>
</dbReference>
<dbReference type="PANTHER" id="PTHR43261">
    <property type="entry name" value="TRANSLATION ELONGATION FACTOR G-RELATED"/>
    <property type="match status" value="1"/>
</dbReference>
<reference evidence="7 8" key="1">
    <citation type="submission" date="2017-05" db="EMBL/GenBank/DDBJ databases">
        <authorList>
            <person name="Varghese N."/>
            <person name="Submissions S."/>
        </authorList>
    </citation>
    <scope>NUCLEOTIDE SEQUENCE [LARGE SCALE GENOMIC DNA]</scope>
    <source>
        <strain evidence="7 8">DSM 21342</strain>
    </source>
</reference>
<dbReference type="InterPro" id="IPR047872">
    <property type="entry name" value="EFG_IV"/>
</dbReference>
<dbReference type="InterPro" id="IPR027417">
    <property type="entry name" value="P-loop_NTPase"/>
</dbReference>
<evidence type="ECO:0000313" key="8">
    <source>
        <dbReference type="Proteomes" id="UP000315971"/>
    </source>
</evidence>
<dbReference type="CDD" id="cd03713">
    <property type="entry name" value="EFG_mtEFG_C"/>
    <property type="match status" value="1"/>
</dbReference>
<dbReference type="InterPro" id="IPR035647">
    <property type="entry name" value="EFG_III/V"/>
</dbReference>
<keyword evidence="3" id="KW-0547">Nucleotide-binding</keyword>
<dbReference type="InterPro" id="IPR005225">
    <property type="entry name" value="Small_GTP-bd"/>
</dbReference>